<gene>
    <name evidence="2" type="ORF">H8B15_16835</name>
</gene>
<comment type="caution">
    <text evidence="2">The sequence shown here is derived from an EMBL/GenBank/DDBJ whole genome shotgun (WGS) entry which is preliminary data.</text>
</comment>
<evidence type="ECO:0008006" key="4">
    <source>
        <dbReference type="Google" id="ProtNLM"/>
    </source>
</evidence>
<accession>A0ABR7MNB9</accession>
<protein>
    <recommendedName>
        <fullName evidence="4">CcmD family protein</fullName>
    </recommendedName>
</protein>
<keyword evidence="1" id="KW-0812">Transmembrane</keyword>
<reference evidence="2 3" key="1">
    <citation type="submission" date="2020-08" db="EMBL/GenBank/DDBJ databases">
        <title>Hymenobacter sp.</title>
        <authorList>
            <person name="Kim M.K."/>
        </authorList>
    </citation>
    <scope>NUCLEOTIDE SEQUENCE [LARGE SCALE GENOMIC DNA]</scope>
    <source>
        <strain evidence="2 3">BT507</strain>
    </source>
</reference>
<organism evidence="2 3">
    <name type="scientific">Hymenobacter citatus</name>
    <dbReference type="NCBI Taxonomy" id="2763506"/>
    <lineage>
        <taxon>Bacteria</taxon>
        <taxon>Pseudomonadati</taxon>
        <taxon>Bacteroidota</taxon>
        <taxon>Cytophagia</taxon>
        <taxon>Cytophagales</taxon>
        <taxon>Hymenobacteraceae</taxon>
        <taxon>Hymenobacter</taxon>
    </lineage>
</organism>
<evidence type="ECO:0000256" key="1">
    <source>
        <dbReference type="SAM" id="Phobius"/>
    </source>
</evidence>
<dbReference type="RefSeq" id="WP_187320815.1">
    <property type="nucleotide sequence ID" value="NZ_JACSCY010000015.1"/>
</dbReference>
<proteinExistence type="predicted"/>
<name>A0ABR7MNB9_9BACT</name>
<sequence>MGLGLVKKGRTIRVVALLAALLLPILRAVAQSPDEPEMADALRQSGKIYVVVTVIAVVLAGLLFFLISLDRKISRLEKEVRD</sequence>
<keyword evidence="1" id="KW-0472">Membrane</keyword>
<feature type="transmembrane region" description="Helical" evidence="1">
    <location>
        <begin position="46"/>
        <end position="69"/>
    </location>
</feature>
<dbReference type="EMBL" id="JACSCY010000015">
    <property type="protein sequence ID" value="MBC6612591.1"/>
    <property type="molecule type" value="Genomic_DNA"/>
</dbReference>
<keyword evidence="3" id="KW-1185">Reference proteome</keyword>
<evidence type="ECO:0000313" key="2">
    <source>
        <dbReference type="EMBL" id="MBC6612591.1"/>
    </source>
</evidence>
<keyword evidence="1" id="KW-1133">Transmembrane helix</keyword>
<evidence type="ECO:0000313" key="3">
    <source>
        <dbReference type="Proteomes" id="UP000622017"/>
    </source>
</evidence>
<dbReference type="Proteomes" id="UP000622017">
    <property type="component" value="Unassembled WGS sequence"/>
</dbReference>
<dbReference type="Pfam" id="PF20077">
    <property type="entry name" value="CcmD_alt"/>
    <property type="match status" value="1"/>
</dbReference>